<evidence type="ECO:0000256" key="1">
    <source>
        <dbReference type="ARBA" id="ARBA00001942"/>
    </source>
</evidence>
<dbReference type="Proteomes" id="UP000253817">
    <property type="component" value="Unassembled WGS sequence"/>
</dbReference>
<dbReference type="InterPro" id="IPR050612">
    <property type="entry name" value="Prok_Mopterin_Oxidored"/>
</dbReference>
<dbReference type="GO" id="GO:0043546">
    <property type="term" value="F:molybdopterin cofactor binding"/>
    <property type="evidence" value="ECO:0007669"/>
    <property type="project" value="InterPro"/>
</dbReference>
<dbReference type="GO" id="GO:0009061">
    <property type="term" value="P:anaerobic respiration"/>
    <property type="evidence" value="ECO:0007669"/>
    <property type="project" value="TreeGrafter"/>
</dbReference>
<dbReference type="SUPFAM" id="SSF50692">
    <property type="entry name" value="ADC-like"/>
    <property type="match status" value="1"/>
</dbReference>
<dbReference type="EMBL" id="PPTT01000025">
    <property type="protein sequence ID" value="RDB67530.1"/>
    <property type="molecule type" value="Genomic_DNA"/>
</dbReference>
<keyword evidence="6" id="KW-0560">Oxidoreductase</keyword>
<comment type="cofactor">
    <cofactor evidence="1">
        <name>Mo-bis(molybdopterin guanine dinucleotide)</name>
        <dbReference type="ChEBI" id="CHEBI:60539"/>
    </cofactor>
</comment>
<evidence type="ECO:0000313" key="11">
    <source>
        <dbReference type="Proteomes" id="UP000253817"/>
    </source>
</evidence>
<comment type="caution">
    <text evidence="10">The sequence shown here is derived from an EMBL/GenBank/DDBJ whole genome shotgun (WGS) entry which is preliminary data.</text>
</comment>
<dbReference type="PANTHER" id="PTHR43742:SF10">
    <property type="entry name" value="TRIMETHYLAMINE-N-OXIDE REDUCTASE 2"/>
    <property type="match status" value="1"/>
</dbReference>
<dbReference type="InterPro" id="IPR006655">
    <property type="entry name" value="Mopterin_OxRdtase_prok_CS"/>
</dbReference>
<gene>
    <name evidence="9" type="ORF">C1876_13180</name>
    <name evidence="10" type="ORF">DMP09_10050</name>
</gene>
<dbReference type="GO" id="GO:0009055">
    <property type="term" value="F:electron transfer activity"/>
    <property type="evidence" value="ECO:0007669"/>
    <property type="project" value="TreeGrafter"/>
</dbReference>
<name>A0A3N0IY57_9ACTN</name>
<keyword evidence="4" id="KW-0479">Metal-binding</keyword>
<keyword evidence="5" id="KW-0732">Signal</keyword>
<accession>A0A3N0IY57</accession>
<dbReference type="SUPFAM" id="SSF53706">
    <property type="entry name" value="Formate dehydrogenase/DMSO reductase, domains 1-3"/>
    <property type="match status" value="1"/>
</dbReference>
<evidence type="ECO:0000256" key="3">
    <source>
        <dbReference type="ARBA" id="ARBA00022505"/>
    </source>
</evidence>
<keyword evidence="3" id="KW-0500">Molybdenum</keyword>
<reference evidence="9 11" key="1">
    <citation type="journal article" date="2018" name="Elife">
        <title>Discovery and characterization of a prevalent human gut bacterial enzyme sufficient for the inactivation of a family of plant toxins.</title>
        <authorList>
            <person name="Koppel N."/>
            <person name="Bisanz J.E."/>
            <person name="Pandelia M.E."/>
            <person name="Turnbaugh P.J."/>
            <person name="Balskus E.P."/>
        </authorList>
    </citation>
    <scope>NUCLEOTIDE SEQUENCE [LARGE SCALE GENOMIC DNA]</scope>
    <source>
        <strain evidence="9 11">DSM 16107</strain>
    </source>
</reference>
<dbReference type="AlphaFoldDB" id="A0A3N0IY57"/>
<evidence type="ECO:0000259" key="8">
    <source>
        <dbReference type="Pfam" id="PF01568"/>
    </source>
</evidence>
<dbReference type="EMBL" id="QICC01000039">
    <property type="protein sequence ID" value="RNM41360.1"/>
    <property type="molecule type" value="Genomic_DNA"/>
</dbReference>
<reference evidence="12" key="2">
    <citation type="submission" date="2018-05" db="EMBL/GenBank/DDBJ databases">
        <title>Genome Sequencing of selected type strains of the family Eggerthellaceae.</title>
        <authorList>
            <person name="Danylec N."/>
            <person name="Stoll D.A."/>
            <person name="Doetsch A."/>
            <person name="Huch M."/>
        </authorList>
    </citation>
    <scope>NUCLEOTIDE SEQUENCE [LARGE SCALE GENOMIC DNA]</scope>
    <source>
        <strain evidence="12">DSM 16107</strain>
    </source>
</reference>
<dbReference type="PROSITE" id="PS00932">
    <property type="entry name" value="MOLYBDOPTERIN_PROK_3"/>
    <property type="match status" value="1"/>
</dbReference>
<dbReference type="Pfam" id="PF00384">
    <property type="entry name" value="Molybdopterin"/>
    <property type="match status" value="1"/>
</dbReference>
<dbReference type="GO" id="GO:0030288">
    <property type="term" value="C:outer membrane-bounded periplasmic space"/>
    <property type="evidence" value="ECO:0007669"/>
    <property type="project" value="TreeGrafter"/>
</dbReference>
<dbReference type="Gene3D" id="2.40.40.20">
    <property type="match status" value="1"/>
</dbReference>
<keyword evidence="11" id="KW-1185">Reference proteome</keyword>
<feature type="domain" description="Molybdopterin dinucleotide-binding" evidence="8">
    <location>
        <begin position="761"/>
        <end position="854"/>
    </location>
</feature>
<evidence type="ECO:0000259" key="7">
    <source>
        <dbReference type="Pfam" id="PF00384"/>
    </source>
</evidence>
<comment type="similarity">
    <text evidence="2">Belongs to the prokaryotic molybdopterin-containing oxidoreductase family.</text>
</comment>
<dbReference type="Gene3D" id="3.40.228.10">
    <property type="entry name" value="Dimethylsulfoxide Reductase, domain 2"/>
    <property type="match status" value="1"/>
</dbReference>
<organism evidence="10 12">
    <name type="scientific">Eggerthella sinensis</name>
    <dbReference type="NCBI Taxonomy" id="242230"/>
    <lineage>
        <taxon>Bacteria</taxon>
        <taxon>Bacillati</taxon>
        <taxon>Actinomycetota</taxon>
        <taxon>Coriobacteriia</taxon>
        <taxon>Eggerthellales</taxon>
        <taxon>Eggerthellaceae</taxon>
        <taxon>Eggerthella</taxon>
    </lineage>
</organism>
<dbReference type="PROSITE" id="PS51318">
    <property type="entry name" value="TAT"/>
    <property type="match status" value="1"/>
</dbReference>
<reference evidence="10" key="3">
    <citation type="journal article" date="2019" name="Microbiol. Resour. Announc.">
        <title>Draft Genome Sequences of Type Strains of Gordonibacter faecihominis, Paraeggerthella hongkongensis, Parvibacter caecicola,Slackia equolifaciens, Slackia faecicanis, and Slackia isoflavoniconvertens.</title>
        <authorList>
            <person name="Danylec N."/>
            <person name="Stoll D.A."/>
            <person name="Dotsch A."/>
            <person name="Huch M."/>
        </authorList>
    </citation>
    <scope>NUCLEOTIDE SEQUENCE</scope>
    <source>
        <strain evidence="10">DSM 16107</strain>
    </source>
</reference>
<dbReference type="InterPro" id="IPR006311">
    <property type="entry name" value="TAT_signal"/>
</dbReference>
<dbReference type="PANTHER" id="PTHR43742">
    <property type="entry name" value="TRIMETHYLAMINE-N-OXIDE REDUCTASE"/>
    <property type="match status" value="1"/>
</dbReference>
<feature type="domain" description="Molybdopterin oxidoreductase" evidence="7">
    <location>
        <begin position="131"/>
        <end position="316"/>
    </location>
</feature>
<dbReference type="GO" id="GO:0016491">
    <property type="term" value="F:oxidoreductase activity"/>
    <property type="evidence" value="ECO:0007669"/>
    <property type="project" value="UniProtKB-KW"/>
</dbReference>
<evidence type="ECO:0000256" key="2">
    <source>
        <dbReference type="ARBA" id="ARBA00010312"/>
    </source>
</evidence>
<dbReference type="Gene3D" id="3.40.50.740">
    <property type="match status" value="2"/>
</dbReference>
<evidence type="ECO:0000256" key="6">
    <source>
        <dbReference type="ARBA" id="ARBA00023002"/>
    </source>
</evidence>
<evidence type="ECO:0000313" key="9">
    <source>
        <dbReference type="EMBL" id="RDB67530.1"/>
    </source>
</evidence>
<dbReference type="GO" id="GO:0030151">
    <property type="term" value="F:molybdenum ion binding"/>
    <property type="evidence" value="ECO:0007669"/>
    <property type="project" value="TreeGrafter"/>
</dbReference>
<dbReference type="InterPro" id="IPR009010">
    <property type="entry name" value="Asp_de-COase-like_dom_sf"/>
</dbReference>
<evidence type="ECO:0000313" key="10">
    <source>
        <dbReference type="EMBL" id="RNM41360.1"/>
    </source>
</evidence>
<proteinExistence type="inferred from homology"/>
<dbReference type="Proteomes" id="UP000270112">
    <property type="component" value="Unassembled WGS sequence"/>
</dbReference>
<dbReference type="InterPro" id="IPR006657">
    <property type="entry name" value="MoPterin_dinucl-bd_dom"/>
</dbReference>
<evidence type="ECO:0000256" key="5">
    <source>
        <dbReference type="ARBA" id="ARBA00022729"/>
    </source>
</evidence>
<dbReference type="InterPro" id="IPR006656">
    <property type="entry name" value="Mopterin_OxRdtase"/>
</dbReference>
<evidence type="ECO:0000313" key="12">
    <source>
        <dbReference type="Proteomes" id="UP000270112"/>
    </source>
</evidence>
<evidence type="ECO:0000256" key="4">
    <source>
        <dbReference type="ARBA" id="ARBA00022723"/>
    </source>
</evidence>
<dbReference type="Pfam" id="PF01568">
    <property type="entry name" value="Molydop_binding"/>
    <property type="match status" value="1"/>
</dbReference>
<protein>
    <submittedName>
        <fullName evidence="10">Dimethyl sulfoxide reductase subunit A</fullName>
    </submittedName>
</protein>
<sequence>MMTDSKASDRMLDRRGFVAAGAAVATALAAAGSLTGCAPKGKAEGAASGSFAPEGTFEGGKAMTTLNDGEWKFMECDKGCGGGCVTKALVKDGVVVRTKTDDTHEDSLEYPQFRSCLRGRCAAEFEFGTDRISYPLKRKNWSPEEPHGELRGKDEWVRISWDEALDTIAEQLRKVYTTYGPRAVYYPWDQWGVRSPVLDACGGFMVTWDTCSFGSYLSDLSQLGLPEVSMGGVGTINDRFDIIENSNLIVLYAQDPAWSAIAFAAWNLRAAKENGAEFICVGPFNNASANMLDAKWIRVLPGTDTPFLLAVVYEMLRLDGEQGDIVDWDFVHSYCVGFDDESMPVDAKLDENLMGYVRGDYDGVPKTPEWASPLCGTPVEDITYFAQAVGKQADAVLSHGFAAGRCTGSEDVPQLYLTVACLGGHIGKPGNAYGPYWVDYSACGGENLVKAGSANAGWDVSGCEPLCEPEQVFLATLPGGQIPHVAEENIGGLEAYAAVLDKKYHNVGSPWGGNWKPLEEKDCDIHVIWGERSGGLRAAPNHLLGIEAFRSVDFVVMRDYVPRPDSCYADIILPVRGRQQTEGLSSKREELVYYTEVLNPDDESQTDRWINEQLLERLGYDASKVYTVSPEQALYNQFSGSQLMNEKGEYEPLLTISQDDIDAMGVEGEPQEGVVTLAEFKEKGIYTFKRQAGDVFTHIGLADFIANPKKNPLPSASGKFELYCQAKADTYNMISFDGSQFKPYPTYHEVSPVEGYELRCFNPHYPRAANSFYTNVPTLREAWEAPFLMNVNDAAARGIADGDDVLISSPVGKVLRQVCVTGLIMEGAVGLPNSLWPKVGEDGIDRGGCGSTLVGGKPSGMGMTGQNNAWVRVEKWTGEALEPDSAWQQTIEVTA</sequence>